<dbReference type="Gramene" id="PRQ23067">
    <property type="protein sequence ID" value="PRQ23067"/>
    <property type="gene ID" value="RchiOBHm_Chr6g0257171"/>
</dbReference>
<protein>
    <submittedName>
        <fullName evidence="1">Putative alpha/Beta hydrolase</fullName>
    </submittedName>
</protein>
<keyword evidence="1" id="KW-0378">Hydrolase</keyword>
<gene>
    <name evidence="1" type="ORF">RchiOBHm_Chr6g0257171</name>
</gene>
<dbReference type="InterPro" id="IPR029058">
    <property type="entry name" value="AB_hydrolase_fold"/>
</dbReference>
<dbReference type="Proteomes" id="UP000238479">
    <property type="component" value="Chromosome 6"/>
</dbReference>
<comment type="caution">
    <text evidence="1">The sequence shown here is derived from an EMBL/GenBank/DDBJ whole genome shotgun (WGS) entry which is preliminary data.</text>
</comment>
<reference evidence="1 2" key="1">
    <citation type="journal article" date="2018" name="Nat. Genet.">
        <title>The Rosa genome provides new insights in the design of modern roses.</title>
        <authorList>
            <person name="Bendahmane M."/>
        </authorList>
    </citation>
    <scope>NUCLEOTIDE SEQUENCE [LARGE SCALE GENOMIC DNA]</scope>
    <source>
        <strain evidence="2">cv. Old Blush</strain>
    </source>
</reference>
<evidence type="ECO:0000313" key="1">
    <source>
        <dbReference type="EMBL" id="PRQ23067.1"/>
    </source>
</evidence>
<evidence type="ECO:0000313" key="2">
    <source>
        <dbReference type="Proteomes" id="UP000238479"/>
    </source>
</evidence>
<keyword evidence="2" id="KW-1185">Reference proteome</keyword>
<accession>A0A2P6PMA5</accession>
<sequence length="68" mass="8180">MQIFTGFWWFRAHGLFYYLKGGQVDYGEERSIAYRHSQVWFSFSSCFNVLLFDKRARNEIAFIIDLIS</sequence>
<dbReference type="EMBL" id="PDCK01000044">
    <property type="protein sequence ID" value="PRQ23067.1"/>
    <property type="molecule type" value="Genomic_DNA"/>
</dbReference>
<dbReference type="AlphaFoldDB" id="A0A2P6PMA5"/>
<dbReference type="Gene3D" id="3.40.50.1820">
    <property type="entry name" value="alpha/beta hydrolase"/>
    <property type="match status" value="1"/>
</dbReference>
<proteinExistence type="predicted"/>
<name>A0A2P6PMA5_ROSCH</name>
<organism evidence="1 2">
    <name type="scientific">Rosa chinensis</name>
    <name type="common">China rose</name>
    <dbReference type="NCBI Taxonomy" id="74649"/>
    <lineage>
        <taxon>Eukaryota</taxon>
        <taxon>Viridiplantae</taxon>
        <taxon>Streptophyta</taxon>
        <taxon>Embryophyta</taxon>
        <taxon>Tracheophyta</taxon>
        <taxon>Spermatophyta</taxon>
        <taxon>Magnoliopsida</taxon>
        <taxon>eudicotyledons</taxon>
        <taxon>Gunneridae</taxon>
        <taxon>Pentapetalae</taxon>
        <taxon>rosids</taxon>
        <taxon>fabids</taxon>
        <taxon>Rosales</taxon>
        <taxon>Rosaceae</taxon>
        <taxon>Rosoideae</taxon>
        <taxon>Rosoideae incertae sedis</taxon>
        <taxon>Rosa</taxon>
    </lineage>
</organism>
<dbReference type="GO" id="GO:0016787">
    <property type="term" value="F:hydrolase activity"/>
    <property type="evidence" value="ECO:0007669"/>
    <property type="project" value="UniProtKB-KW"/>
</dbReference>